<evidence type="ECO:0000313" key="3">
    <source>
        <dbReference type="Proteomes" id="UP000033187"/>
    </source>
</evidence>
<evidence type="ECO:0000259" key="1">
    <source>
        <dbReference type="Pfam" id="PF05713"/>
    </source>
</evidence>
<dbReference type="EMBL" id="LN829119">
    <property type="protein sequence ID" value="CPR22110.1"/>
    <property type="molecule type" value="Genomic_DNA"/>
</dbReference>
<sequence length="117" mass="13375">MPRRCSKRADKEEKVVKPRFLKARLSEDDHRQMHRIAAERGIKISRLTRTILQAHLKGIPVRLPHPHGITDELVHQLARIGNNLNQLAHQANIGYVAVPMQEIRSCIDAINQKVAQL</sequence>
<gene>
    <name evidence="2" type="ORF">YBN1229_v1_3544</name>
</gene>
<evidence type="ECO:0000313" key="2">
    <source>
        <dbReference type="EMBL" id="CPR22110.1"/>
    </source>
</evidence>
<organism evidence="2 3">
    <name type="scientific">Candidatus Filomicrobium marinum</name>
    <dbReference type="NCBI Taxonomy" id="1608628"/>
    <lineage>
        <taxon>Bacteria</taxon>
        <taxon>Pseudomonadati</taxon>
        <taxon>Pseudomonadota</taxon>
        <taxon>Alphaproteobacteria</taxon>
        <taxon>Hyphomicrobiales</taxon>
        <taxon>Hyphomicrobiaceae</taxon>
        <taxon>Filomicrobium</taxon>
    </lineage>
</organism>
<dbReference type="KEGG" id="fil:BN1229_v1_2372"/>
<protein>
    <recommendedName>
        <fullName evidence="1">Bacterial mobilisation domain-containing protein</fullName>
    </recommendedName>
</protein>
<dbReference type="Pfam" id="PF05713">
    <property type="entry name" value="MobC"/>
    <property type="match status" value="1"/>
</dbReference>
<dbReference type="OrthoDB" id="7961361at2"/>
<reference evidence="3" key="1">
    <citation type="submission" date="2015-02" db="EMBL/GenBank/DDBJ databases">
        <authorList>
            <person name="Chooi Y.-H."/>
        </authorList>
    </citation>
    <scope>NUCLEOTIDE SEQUENCE [LARGE SCALE GENOMIC DNA]</scope>
    <source>
        <strain evidence="3">strain Y</strain>
    </source>
</reference>
<name>A0A0D6JKC4_9HYPH</name>
<accession>A0A0D6JKC4</accession>
<dbReference type="Proteomes" id="UP000033187">
    <property type="component" value="Chromosome 1"/>
</dbReference>
<keyword evidence="3" id="KW-1185">Reference proteome</keyword>
<feature type="domain" description="Bacterial mobilisation" evidence="1">
    <location>
        <begin position="75"/>
        <end position="117"/>
    </location>
</feature>
<dbReference type="AlphaFoldDB" id="A0A0D6JKC4"/>
<dbReference type="KEGG" id="fiy:BN1229_v1_3544"/>
<dbReference type="RefSeq" id="WP_046478313.1">
    <property type="nucleotide sequence ID" value="NZ_LN829118.1"/>
</dbReference>
<proteinExistence type="predicted"/>
<dbReference type="InterPro" id="IPR008687">
    <property type="entry name" value="MobC"/>
</dbReference>